<dbReference type="SUPFAM" id="SSF110916">
    <property type="entry name" value="Peptidyl-tRNA hydrolase domain-like"/>
    <property type="match status" value="1"/>
</dbReference>
<dbReference type="AlphaFoldDB" id="A0A034WNK3"/>
<dbReference type="OrthoDB" id="270639at2759"/>
<proteinExistence type="inferred from homology"/>
<evidence type="ECO:0000256" key="5">
    <source>
        <dbReference type="SAM" id="MobiDB-lite"/>
    </source>
</evidence>
<dbReference type="GO" id="GO:0004045">
    <property type="term" value="F:peptidyl-tRNA hydrolase activity"/>
    <property type="evidence" value="ECO:0007669"/>
    <property type="project" value="UniProtKB-EC"/>
</dbReference>
<dbReference type="Pfam" id="PF00472">
    <property type="entry name" value="RF-1"/>
    <property type="match status" value="1"/>
</dbReference>
<evidence type="ECO:0000313" key="9">
    <source>
        <dbReference type="RefSeq" id="XP_011210588.1"/>
    </source>
</evidence>
<evidence type="ECO:0000256" key="4">
    <source>
        <dbReference type="ARBA" id="ARBA00041531"/>
    </source>
</evidence>
<evidence type="ECO:0000313" key="8">
    <source>
        <dbReference type="Proteomes" id="UP001652620"/>
    </source>
</evidence>
<dbReference type="EMBL" id="GAKP01003599">
    <property type="protein sequence ID" value="JAC55353.1"/>
    <property type="molecule type" value="Transcribed_RNA"/>
</dbReference>
<comment type="similarity">
    <text evidence="2">Belongs to the prokaryotic/mitochondrial release factor family. Mitochondrion-specific ribosomal protein mL62 subfamily.</text>
</comment>
<reference evidence="7" key="1">
    <citation type="journal article" date="2014" name="BMC Genomics">
        <title>Characterizing the developmental transcriptome of the oriental fruit fly, Bactrocera dorsalis (Diptera: Tephritidae) through comparative genomic analysis with Drosophila melanogaster utilizing modENCODE datasets.</title>
        <authorList>
            <person name="Geib S.M."/>
            <person name="Calla B."/>
            <person name="Hall B."/>
            <person name="Hou S."/>
            <person name="Manoukis N.C."/>
        </authorList>
    </citation>
    <scope>NUCLEOTIDE SEQUENCE</scope>
    <source>
        <strain evidence="7">Punador</strain>
    </source>
</reference>
<protein>
    <recommendedName>
        <fullName evidence="3">Large ribosomal subunit protein mL62</fullName>
        <ecNumber evidence="1">3.1.1.29</ecNumber>
    </recommendedName>
    <alternativeName>
        <fullName evidence="4">Peptidyl-tRNA hydrolase ICT1, mitochondrial</fullName>
    </alternativeName>
</protein>
<reference evidence="9" key="2">
    <citation type="submission" date="2025-04" db="UniProtKB">
        <authorList>
            <consortium name="RefSeq"/>
        </authorList>
    </citation>
    <scope>IDENTIFICATION</scope>
    <source>
        <strain evidence="9">Punador</strain>
    </source>
</reference>
<dbReference type="KEGG" id="bdr:105231153"/>
<evidence type="ECO:0000256" key="2">
    <source>
        <dbReference type="ARBA" id="ARBA00038225"/>
    </source>
</evidence>
<dbReference type="InterPro" id="IPR000352">
    <property type="entry name" value="Pep_chain_release_fac_I"/>
</dbReference>
<dbReference type="InterPro" id="IPR052104">
    <property type="entry name" value="Mito_Release_Factor_mL62"/>
</dbReference>
<feature type="region of interest" description="Disordered" evidence="5">
    <location>
        <begin position="182"/>
        <end position="204"/>
    </location>
</feature>
<evidence type="ECO:0000256" key="3">
    <source>
        <dbReference type="ARBA" id="ARBA00039441"/>
    </source>
</evidence>
<accession>A0A034WNK3</accession>
<dbReference type="PANTHER" id="PTHR11075">
    <property type="entry name" value="PEPTIDE CHAIN RELEASE FACTOR"/>
    <property type="match status" value="1"/>
</dbReference>
<organism evidence="7">
    <name type="scientific">Bactrocera dorsalis</name>
    <name type="common">Oriental fruit fly</name>
    <name type="synonym">Dacus dorsalis</name>
    <dbReference type="NCBI Taxonomy" id="27457"/>
    <lineage>
        <taxon>Eukaryota</taxon>
        <taxon>Metazoa</taxon>
        <taxon>Ecdysozoa</taxon>
        <taxon>Arthropoda</taxon>
        <taxon>Hexapoda</taxon>
        <taxon>Insecta</taxon>
        <taxon>Pterygota</taxon>
        <taxon>Neoptera</taxon>
        <taxon>Endopterygota</taxon>
        <taxon>Diptera</taxon>
        <taxon>Brachycera</taxon>
        <taxon>Muscomorpha</taxon>
        <taxon>Tephritoidea</taxon>
        <taxon>Tephritidae</taxon>
        <taxon>Bactrocera</taxon>
        <taxon>Bactrocera</taxon>
    </lineage>
</organism>
<dbReference type="GO" id="GO:0005762">
    <property type="term" value="C:mitochondrial large ribosomal subunit"/>
    <property type="evidence" value="ECO:0007669"/>
    <property type="project" value="TreeGrafter"/>
</dbReference>
<evidence type="ECO:0000313" key="7">
    <source>
        <dbReference type="EMBL" id="JAC55353.1"/>
    </source>
</evidence>
<dbReference type="GO" id="GO:0016150">
    <property type="term" value="F:translation release factor activity, codon nonspecific"/>
    <property type="evidence" value="ECO:0007669"/>
    <property type="project" value="TreeGrafter"/>
</dbReference>
<dbReference type="FunFam" id="3.30.160.20:FF:000046">
    <property type="entry name" value="Peptidyl-tRNA hydrolase ICT1"/>
    <property type="match status" value="1"/>
</dbReference>
<dbReference type="EMBL" id="GAKP01003601">
    <property type="protein sequence ID" value="JAC55351.1"/>
    <property type="molecule type" value="Transcribed_RNA"/>
</dbReference>
<dbReference type="PROSITE" id="PS00745">
    <property type="entry name" value="RF_PROK_I"/>
    <property type="match status" value="1"/>
</dbReference>
<dbReference type="RefSeq" id="XP_011210588.1">
    <property type="nucleotide sequence ID" value="XM_011212286.3"/>
</dbReference>
<gene>
    <name evidence="7" type="primary">ICT1</name>
    <name evidence="9" type="synonym">LOC105231153</name>
</gene>
<dbReference type="Gene3D" id="3.30.160.20">
    <property type="match status" value="1"/>
</dbReference>
<evidence type="ECO:0000259" key="6">
    <source>
        <dbReference type="PROSITE" id="PS00745"/>
    </source>
</evidence>
<name>A0A034WNK3_BACDO</name>
<sequence>MNKICGNFISILRFSNIEKTYTTSVILGRRLSFKSDLSLDKLYPNSRLKLFTPPPPSNTGDKFSGFIPINQLEITYSRSSGPGGQHVNCVNTKVDLRFKLASADWIPEKTRQKLLQSQQNKLTKDGYFVIKSDLTRSQQMNLADALEKLRNLIREYEVEKAAPTEETLEKLRRRQEKAARERLLVKRQKSLTKASRQGPNVTDI</sequence>
<dbReference type="PANTHER" id="PTHR11075:SF54">
    <property type="entry name" value="LARGE RIBOSOMAL SUBUNIT PROTEIN ML62"/>
    <property type="match status" value="1"/>
</dbReference>
<feature type="compositionally biased region" description="Polar residues" evidence="5">
    <location>
        <begin position="191"/>
        <end position="204"/>
    </location>
</feature>
<keyword evidence="8" id="KW-1185">Reference proteome</keyword>
<dbReference type="EC" id="3.1.1.29" evidence="1"/>
<feature type="domain" description="Prokaryotic-type class I peptide chain release factors" evidence="6">
    <location>
        <begin position="78"/>
        <end position="94"/>
    </location>
</feature>
<dbReference type="Proteomes" id="UP001652620">
    <property type="component" value="Chromosome 1"/>
</dbReference>
<reference evidence="8" key="3">
    <citation type="submission" date="2025-05" db="UniProtKB">
        <authorList>
            <consortium name="RefSeq"/>
        </authorList>
    </citation>
    <scope>NUCLEOTIDE SEQUENCE [LARGE SCALE GENOMIC DNA]</scope>
</reference>
<evidence type="ECO:0000256" key="1">
    <source>
        <dbReference type="ARBA" id="ARBA00013260"/>
    </source>
</evidence>
<dbReference type="NCBIfam" id="NF006718">
    <property type="entry name" value="PRK09256.1"/>
    <property type="match status" value="1"/>
</dbReference>
<dbReference type="GO" id="GO:0070126">
    <property type="term" value="P:mitochondrial translational termination"/>
    <property type="evidence" value="ECO:0007669"/>
    <property type="project" value="TreeGrafter"/>
</dbReference>
<dbReference type="OMA" id="GGQNVNC"/>
<keyword evidence="7 9" id="KW-0378">Hydrolase</keyword>
<dbReference type="GeneID" id="105231153"/>